<feature type="region of interest" description="Disordered" evidence="12">
    <location>
        <begin position="91"/>
        <end position="113"/>
    </location>
</feature>
<dbReference type="GO" id="GO:0003723">
    <property type="term" value="F:RNA binding"/>
    <property type="evidence" value="ECO:0007669"/>
    <property type="project" value="UniProtKB-KW"/>
</dbReference>
<keyword evidence="5" id="KW-0694">RNA-binding</keyword>
<dbReference type="SUPFAM" id="SSF50182">
    <property type="entry name" value="Sm-like ribonucleoproteins"/>
    <property type="match status" value="1"/>
</dbReference>
<dbReference type="PANTHER" id="PTHR14614">
    <property type="entry name" value="HEPATOCELLULAR CARCINOMA-ASSOCIATED ANTIGEN"/>
    <property type="match status" value="1"/>
</dbReference>
<dbReference type="InterPro" id="IPR034098">
    <property type="entry name" value="Sm_G"/>
</dbReference>
<evidence type="ECO:0000256" key="5">
    <source>
        <dbReference type="ARBA" id="ARBA00022884"/>
    </source>
</evidence>
<dbReference type="EMBL" id="LVLJ01001006">
    <property type="protein sequence ID" value="OAE31587.1"/>
    <property type="molecule type" value="Genomic_DNA"/>
</dbReference>
<comment type="function">
    <text evidence="10">Probable common Sm protein, is found in U1 and U2 snRNPs and may be part of the spliceosome.</text>
</comment>
<evidence type="ECO:0000259" key="13">
    <source>
        <dbReference type="PROSITE" id="PS52002"/>
    </source>
</evidence>
<comment type="similarity">
    <text evidence="2">Belongs to the snRNP Sm proteins family.</text>
</comment>
<dbReference type="InterPro" id="IPR001163">
    <property type="entry name" value="Sm_dom_euk/arc"/>
</dbReference>
<keyword evidence="3" id="KW-0507">mRNA processing</keyword>
<keyword evidence="15" id="KW-1185">Reference proteome</keyword>
<dbReference type="InterPro" id="IPR010920">
    <property type="entry name" value="LSM_dom_sf"/>
</dbReference>
<dbReference type="GO" id="GO:0000398">
    <property type="term" value="P:mRNA splicing, via spliceosome"/>
    <property type="evidence" value="ECO:0007669"/>
    <property type="project" value="InterPro"/>
</dbReference>
<dbReference type="InterPro" id="IPR047575">
    <property type="entry name" value="Sm"/>
</dbReference>
<dbReference type="Gene3D" id="2.30.30.100">
    <property type="match status" value="1"/>
</dbReference>
<evidence type="ECO:0000256" key="2">
    <source>
        <dbReference type="ARBA" id="ARBA00006850"/>
    </source>
</evidence>
<dbReference type="PANTHER" id="PTHR14614:SF109">
    <property type="entry name" value="RIBOSOMAL LYSINE N-METHYLTRANSFERASE 5"/>
    <property type="match status" value="1"/>
</dbReference>
<dbReference type="CDD" id="cd01719">
    <property type="entry name" value="Sm_G"/>
    <property type="match status" value="1"/>
</dbReference>
<dbReference type="Proteomes" id="UP000077202">
    <property type="component" value="Unassembled WGS sequence"/>
</dbReference>
<gene>
    <name evidence="14" type="ORF">AXG93_2294s1020</name>
</gene>
<evidence type="ECO:0000256" key="1">
    <source>
        <dbReference type="ARBA" id="ARBA00004123"/>
    </source>
</evidence>
<dbReference type="Pfam" id="PF10294">
    <property type="entry name" value="Methyltransf_16"/>
    <property type="match status" value="1"/>
</dbReference>
<reference evidence="14" key="1">
    <citation type="submission" date="2016-03" db="EMBL/GenBank/DDBJ databases">
        <title>Mechanisms controlling the formation of the plant cell surface in tip-growing cells are functionally conserved among land plants.</title>
        <authorList>
            <person name="Honkanen S."/>
            <person name="Jones V.A."/>
            <person name="Morieri G."/>
            <person name="Champion C."/>
            <person name="Hetherington A.J."/>
            <person name="Kelly S."/>
            <person name="Saint-Marcoux D."/>
            <person name="Proust H."/>
            <person name="Prescott H."/>
            <person name="Dolan L."/>
        </authorList>
    </citation>
    <scope>NUCLEOTIDE SEQUENCE [LARGE SCALE GENOMIC DNA]</scope>
    <source>
        <tissue evidence="14">Whole gametophyte</tissue>
    </source>
</reference>
<dbReference type="FunFam" id="2.30.30.100:FF:000023">
    <property type="entry name" value="Small nuclear ribonucleoprotein G"/>
    <property type="match status" value="1"/>
</dbReference>
<accession>A0A176WEN3</accession>
<keyword evidence="6" id="KW-0508">mRNA splicing</keyword>
<dbReference type="GO" id="GO:0005681">
    <property type="term" value="C:spliceosomal complex"/>
    <property type="evidence" value="ECO:0007669"/>
    <property type="project" value="UniProtKB-KW"/>
</dbReference>
<evidence type="ECO:0000256" key="8">
    <source>
        <dbReference type="ARBA" id="ARBA00023274"/>
    </source>
</evidence>
<dbReference type="SUPFAM" id="SSF53335">
    <property type="entry name" value="S-adenosyl-L-methionine-dependent methyltransferases"/>
    <property type="match status" value="1"/>
</dbReference>
<keyword evidence="8" id="KW-0687">Ribonucleoprotein</keyword>
<keyword evidence="7" id="KW-0539">Nucleus</keyword>
<organism evidence="14 15">
    <name type="scientific">Marchantia polymorpha subsp. ruderalis</name>
    <dbReference type="NCBI Taxonomy" id="1480154"/>
    <lineage>
        <taxon>Eukaryota</taxon>
        <taxon>Viridiplantae</taxon>
        <taxon>Streptophyta</taxon>
        <taxon>Embryophyta</taxon>
        <taxon>Marchantiophyta</taxon>
        <taxon>Marchantiopsida</taxon>
        <taxon>Marchantiidae</taxon>
        <taxon>Marchantiales</taxon>
        <taxon>Marchantiaceae</taxon>
        <taxon>Marchantia</taxon>
    </lineage>
</organism>
<proteinExistence type="inferred from homology"/>
<dbReference type="AlphaFoldDB" id="A0A176WEN3"/>
<evidence type="ECO:0000256" key="11">
    <source>
        <dbReference type="ARBA" id="ARBA00071878"/>
    </source>
</evidence>
<evidence type="ECO:0000256" key="12">
    <source>
        <dbReference type="SAM" id="MobiDB-lite"/>
    </source>
</evidence>
<keyword evidence="4" id="KW-0747">Spliceosome</keyword>
<evidence type="ECO:0000256" key="4">
    <source>
        <dbReference type="ARBA" id="ARBA00022728"/>
    </source>
</evidence>
<dbReference type="CDD" id="cd02440">
    <property type="entry name" value="AdoMet_MTases"/>
    <property type="match status" value="1"/>
</dbReference>
<evidence type="ECO:0000256" key="7">
    <source>
        <dbReference type="ARBA" id="ARBA00023242"/>
    </source>
</evidence>
<evidence type="ECO:0000256" key="9">
    <source>
        <dbReference type="ARBA" id="ARBA00041356"/>
    </source>
</evidence>
<dbReference type="Gene3D" id="3.40.50.150">
    <property type="entry name" value="Vaccinia Virus protein VP39"/>
    <property type="match status" value="1"/>
</dbReference>
<protein>
    <recommendedName>
        <fullName evidence="11">Probable small nuclear ribonucleoprotein G</fullName>
    </recommendedName>
    <alternativeName>
        <fullName evidence="9">Sm protein G</fullName>
    </alternativeName>
</protein>
<dbReference type="InterPro" id="IPR019410">
    <property type="entry name" value="Methyltransf_16"/>
</dbReference>
<evidence type="ECO:0000313" key="15">
    <source>
        <dbReference type="Proteomes" id="UP000077202"/>
    </source>
</evidence>
<dbReference type="PROSITE" id="PS52002">
    <property type="entry name" value="SM"/>
    <property type="match status" value="1"/>
</dbReference>
<sequence length="458" mass="50152">MSKSGQPPDLKKYMDRKLNIKLNANRVVVGVLRGFDQFMNLVLDNTVEINGNERNEIGMVVIRGNSVVMIEALESEQTAWNHSSGFGTSTIASEFSVPPSDKKGPNTSSERDQWGVHPTIAQLRISTIPNSSRAVFMRHELIANSVCERNQSMGPNIFLNVVLVQVSEAMLSSVDKATSKSEVILEGEEDEGPVSGLVGAWAKPVELVREGSEEVMLLWALQQPTLSRLNAFARQEELRLDVDACGHQLSIVQTPASMNRPGNTGAVMWDSGIVLAKFLEHAADANLLQLQQKKVVELGSGCGLAGCVVALLGGDVILTDLPDRLKLLQKNVTENARKLTKRGSARVMELTWGEDLEKELLEPQQADFVIASDVVYNEDVVPDLIDTLRALCGSHTTIFLSGELRNDAVLEAFFDAALVDFVVGRIPETDWHPEFRTPRVALYAMCSKPAAQSAVSYD</sequence>
<dbReference type="InterPro" id="IPR029063">
    <property type="entry name" value="SAM-dependent_MTases_sf"/>
</dbReference>
<comment type="subcellular location">
    <subcellularLocation>
        <location evidence="1">Nucleus</location>
    </subcellularLocation>
</comment>
<feature type="domain" description="Sm" evidence="13">
    <location>
        <begin position="5"/>
        <end position="76"/>
    </location>
</feature>
<dbReference type="Pfam" id="PF01423">
    <property type="entry name" value="LSM"/>
    <property type="match status" value="1"/>
</dbReference>
<feature type="compositionally biased region" description="Basic and acidic residues" evidence="12">
    <location>
        <begin position="100"/>
        <end position="113"/>
    </location>
</feature>
<dbReference type="SMART" id="SM00651">
    <property type="entry name" value="Sm"/>
    <property type="match status" value="1"/>
</dbReference>
<evidence type="ECO:0000256" key="3">
    <source>
        <dbReference type="ARBA" id="ARBA00022664"/>
    </source>
</evidence>
<comment type="caution">
    <text evidence="14">The sequence shown here is derived from an EMBL/GenBank/DDBJ whole genome shotgun (WGS) entry which is preliminary data.</text>
</comment>
<name>A0A176WEN3_MARPO</name>
<evidence type="ECO:0000256" key="10">
    <source>
        <dbReference type="ARBA" id="ARBA00059471"/>
    </source>
</evidence>
<evidence type="ECO:0000256" key="6">
    <source>
        <dbReference type="ARBA" id="ARBA00023187"/>
    </source>
</evidence>
<evidence type="ECO:0000313" key="14">
    <source>
        <dbReference type="EMBL" id="OAE31587.1"/>
    </source>
</evidence>